<dbReference type="OrthoDB" id="9809969at2"/>
<dbReference type="AlphaFoldDB" id="D6U8U3"/>
<dbReference type="eggNOG" id="COG3843">
    <property type="taxonomic scope" value="Bacteria"/>
</dbReference>
<keyword evidence="2" id="KW-1185">Reference proteome</keyword>
<accession>D6U8U3</accession>
<comment type="caution">
    <text evidence="1">The sequence shown here is derived from an EMBL/GenBank/DDBJ whole genome shotgun (WGS) entry which is preliminary data.</text>
</comment>
<gene>
    <name evidence="1" type="ORF">Krac_0131</name>
</gene>
<dbReference type="STRING" id="485913.Krac_0131"/>
<dbReference type="Proteomes" id="UP000004508">
    <property type="component" value="Unassembled WGS sequence"/>
</dbReference>
<sequence>MIVRGRYVSSKGSHRAALGHKLGGHLKYLQYRALGAEETREDRAIFSKAEDNVARPEVIKDVMDHAHYYAAYHKLILSPSENEPVGDWQEWTRAVMRDMEERQSKELRWYAVLHQNTDNPHVHVVIAGKGQSTDTGKESLVKIGKEDYEAMRESGRAHSDYEWLREQRQHVWEAEREAQRREREEHRALMRSLHTRVRTARSLIESTGEGLNRLARPVDDNPLLDDR</sequence>
<evidence type="ECO:0000313" key="1">
    <source>
        <dbReference type="EMBL" id="EFH79653.1"/>
    </source>
</evidence>
<dbReference type="Pfam" id="PF18555">
    <property type="entry name" value="MobL"/>
    <property type="match status" value="1"/>
</dbReference>
<organism evidence="1 2">
    <name type="scientific">Ktedonobacter racemifer DSM 44963</name>
    <dbReference type="NCBI Taxonomy" id="485913"/>
    <lineage>
        <taxon>Bacteria</taxon>
        <taxon>Bacillati</taxon>
        <taxon>Chloroflexota</taxon>
        <taxon>Ktedonobacteria</taxon>
        <taxon>Ktedonobacterales</taxon>
        <taxon>Ktedonobacteraceae</taxon>
        <taxon>Ktedonobacter</taxon>
    </lineage>
</organism>
<evidence type="ECO:0008006" key="3">
    <source>
        <dbReference type="Google" id="ProtNLM"/>
    </source>
</evidence>
<dbReference type="InterPro" id="IPR041073">
    <property type="entry name" value="MobL"/>
</dbReference>
<dbReference type="EMBL" id="ADVG01000006">
    <property type="protein sequence ID" value="EFH79653.1"/>
    <property type="molecule type" value="Genomic_DNA"/>
</dbReference>
<protein>
    <recommendedName>
        <fullName evidence="3">Relaxase/mobilization nuclease family protein</fullName>
    </recommendedName>
</protein>
<dbReference type="RefSeq" id="WP_007923652.1">
    <property type="nucleotide sequence ID" value="NZ_ADVG01000006.1"/>
</dbReference>
<reference evidence="1 2" key="1">
    <citation type="journal article" date="2011" name="Stand. Genomic Sci.">
        <title>Non-contiguous finished genome sequence and contextual data of the filamentous soil bacterium Ktedonobacter racemifer type strain (SOSP1-21).</title>
        <authorList>
            <person name="Chang Y.J."/>
            <person name="Land M."/>
            <person name="Hauser L."/>
            <person name="Chertkov O."/>
            <person name="Del Rio T.G."/>
            <person name="Nolan M."/>
            <person name="Copeland A."/>
            <person name="Tice H."/>
            <person name="Cheng J.F."/>
            <person name="Lucas S."/>
            <person name="Han C."/>
            <person name="Goodwin L."/>
            <person name="Pitluck S."/>
            <person name="Ivanova N."/>
            <person name="Ovchinikova G."/>
            <person name="Pati A."/>
            <person name="Chen A."/>
            <person name="Palaniappan K."/>
            <person name="Mavromatis K."/>
            <person name="Liolios K."/>
            <person name="Brettin T."/>
            <person name="Fiebig A."/>
            <person name="Rohde M."/>
            <person name="Abt B."/>
            <person name="Goker M."/>
            <person name="Detter J.C."/>
            <person name="Woyke T."/>
            <person name="Bristow J."/>
            <person name="Eisen J.A."/>
            <person name="Markowitz V."/>
            <person name="Hugenholtz P."/>
            <person name="Kyrpides N.C."/>
            <person name="Klenk H.P."/>
            <person name="Lapidus A."/>
        </authorList>
    </citation>
    <scope>NUCLEOTIDE SEQUENCE [LARGE SCALE GENOMIC DNA]</scope>
    <source>
        <strain evidence="2">DSM 44963</strain>
    </source>
</reference>
<proteinExistence type="predicted"/>
<dbReference type="InParanoid" id="D6U8U3"/>
<evidence type="ECO:0000313" key="2">
    <source>
        <dbReference type="Proteomes" id="UP000004508"/>
    </source>
</evidence>
<name>D6U8U3_KTERA</name>